<proteinExistence type="predicted"/>
<feature type="coiled-coil region" evidence="1">
    <location>
        <begin position="266"/>
        <end position="296"/>
    </location>
</feature>
<accession>A0ABP0RHG9</accession>
<comment type="caution">
    <text evidence="3">The sequence shown here is derived from an EMBL/GenBank/DDBJ whole genome shotgun (WGS) entry which is preliminary data.</text>
</comment>
<feature type="compositionally biased region" description="Basic and acidic residues" evidence="2">
    <location>
        <begin position="196"/>
        <end position="206"/>
    </location>
</feature>
<sequence length="398" mass="45026">MDETQAYGNGGQTMIDLSSQMVEGNERDDDASKALLCGKCKLPVSLENTVMKSLNQKSVTCKGRHAASVMMSRHFKTMPPAWDSLTDTERVNFFRAILAKKDTEEGPLKFKVLRTELKDVLVRKTVTENKRSVSGEFLPLETYRLRGFDTQRIQDLAEKEVRPILGDTYRVDIKTLSEAFIEQDIEESLTQVEKSVKRNHLPEHMRRQPKKKAKAKKTGKETQEDEGNVEEEGDKKDPDPIFVDLMDMESDSDIEVLLPKGLSEKQTLAKLKREQLKKEKKDLAQQQKNSRELTTKATKVITSVEPLFAKLQKASTAVDKDKNRDKIDQMTIENLQEKIAWAQTVINESQQILKLVSSGKVVDQSQFETLHSSDIGPEVKSCNNVLKALAYARKAAKA</sequence>
<feature type="compositionally biased region" description="Basic residues" evidence="2">
    <location>
        <begin position="207"/>
        <end position="217"/>
    </location>
</feature>
<dbReference type="EMBL" id="CAXAMN010025903">
    <property type="protein sequence ID" value="CAK9098980.1"/>
    <property type="molecule type" value="Genomic_DNA"/>
</dbReference>
<evidence type="ECO:0000313" key="4">
    <source>
        <dbReference type="Proteomes" id="UP001642484"/>
    </source>
</evidence>
<name>A0ABP0RHG9_9DINO</name>
<keyword evidence="1" id="KW-0175">Coiled coil</keyword>
<reference evidence="3 4" key="1">
    <citation type="submission" date="2024-02" db="EMBL/GenBank/DDBJ databases">
        <authorList>
            <person name="Chen Y."/>
            <person name="Shah S."/>
            <person name="Dougan E. K."/>
            <person name="Thang M."/>
            <person name="Chan C."/>
        </authorList>
    </citation>
    <scope>NUCLEOTIDE SEQUENCE [LARGE SCALE GENOMIC DNA]</scope>
</reference>
<evidence type="ECO:0000313" key="3">
    <source>
        <dbReference type="EMBL" id="CAK9098980.1"/>
    </source>
</evidence>
<evidence type="ECO:0000256" key="1">
    <source>
        <dbReference type="SAM" id="Coils"/>
    </source>
</evidence>
<feature type="region of interest" description="Disordered" evidence="2">
    <location>
        <begin position="196"/>
        <end position="243"/>
    </location>
</feature>
<dbReference type="Proteomes" id="UP001642484">
    <property type="component" value="Unassembled WGS sequence"/>
</dbReference>
<keyword evidence="4" id="KW-1185">Reference proteome</keyword>
<feature type="non-terminal residue" evidence="3">
    <location>
        <position position="398"/>
    </location>
</feature>
<evidence type="ECO:0000256" key="2">
    <source>
        <dbReference type="SAM" id="MobiDB-lite"/>
    </source>
</evidence>
<protein>
    <submittedName>
        <fullName evidence="3">Uncharacterized protein</fullName>
    </submittedName>
</protein>
<feature type="compositionally biased region" description="Acidic residues" evidence="2">
    <location>
        <begin position="223"/>
        <end position="232"/>
    </location>
</feature>
<gene>
    <name evidence="3" type="ORF">CCMP2556_LOCUS46843</name>
</gene>
<organism evidence="3 4">
    <name type="scientific">Durusdinium trenchii</name>
    <dbReference type="NCBI Taxonomy" id="1381693"/>
    <lineage>
        <taxon>Eukaryota</taxon>
        <taxon>Sar</taxon>
        <taxon>Alveolata</taxon>
        <taxon>Dinophyceae</taxon>
        <taxon>Suessiales</taxon>
        <taxon>Symbiodiniaceae</taxon>
        <taxon>Durusdinium</taxon>
    </lineage>
</organism>